<accession>A0A6A4KA40</accession>
<feature type="transmembrane region" description="Helical" evidence="5">
    <location>
        <begin position="23"/>
        <end position="45"/>
    </location>
</feature>
<dbReference type="PANTHER" id="PTHR31234:SF39">
    <property type="entry name" value="HARPIN-INDUCED PROTEIN 1 CONTAINING PROTEIN, EXPRESSED"/>
    <property type="match status" value="1"/>
</dbReference>
<dbReference type="Pfam" id="PF03168">
    <property type="entry name" value="LEA_2"/>
    <property type="match status" value="1"/>
</dbReference>
<evidence type="ECO:0000256" key="5">
    <source>
        <dbReference type="SAM" id="Phobius"/>
    </source>
</evidence>
<sequence length="201" mass="22383">MANPPARTQPPAGSGRPRLLRTIGFILLAIILLVGLTILIIWLAVRPKRLVYSIESGSIRGYNLSETNHLNSNYNFVLRAYNPNTKVSIYYDKVETSVSYDGQKLAFNTLAPFRQRHKNVTRLGVNLVAQDVLLSGDTAKGMKTERSGGAVELDVRMKARIRLKVGAWKGRRTLRVLCSSVLVRFSSSTTFVRKSCDVDTT</sequence>
<feature type="non-terminal residue" evidence="7">
    <location>
        <position position="1"/>
    </location>
</feature>
<dbReference type="GO" id="GO:0098542">
    <property type="term" value="P:defense response to other organism"/>
    <property type="evidence" value="ECO:0007669"/>
    <property type="project" value="InterPro"/>
</dbReference>
<evidence type="ECO:0000256" key="3">
    <source>
        <dbReference type="ARBA" id="ARBA00022989"/>
    </source>
</evidence>
<evidence type="ECO:0000256" key="4">
    <source>
        <dbReference type="ARBA" id="ARBA00023136"/>
    </source>
</evidence>
<name>A0A6A4KA40_9ERIC</name>
<dbReference type="GO" id="GO:0005886">
    <property type="term" value="C:plasma membrane"/>
    <property type="evidence" value="ECO:0007669"/>
    <property type="project" value="TreeGrafter"/>
</dbReference>
<keyword evidence="2 5" id="KW-0812">Transmembrane</keyword>
<comment type="subcellular location">
    <subcellularLocation>
        <location evidence="1">Membrane</location>
        <topology evidence="1">Single-pass membrane protein</topology>
    </subcellularLocation>
</comment>
<dbReference type="EMBL" id="QEFC01003995">
    <property type="protein sequence ID" value="KAE9445866.1"/>
    <property type="molecule type" value="Genomic_DNA"/>
</dbReference>
<evidence type="ECO:0000313" key="7">
    <source>
        <dbReference type="EMBL" id="KAE9445866.1"/>
    </source>
</evidence>
<comment type="caution">
    <text evidence="7">The sequence shown here is derived from an EMBL/GenBank/DDBJ whole genome shotgun (WGS) entry which is preliminary data.</text>
</comment>
<dbReference type="OrthoDB" id="669838at2759"/>
<dbReference type="AlphaFoldDB" id="A0A6A4KA40"/>
<evidence type="ECO:0000256" key="1">
    <source>
        <dbReference type="ARBA" id="ARBA00004167"/>
    </source>
</evidence>
<feature type="domain" description="Late embryogenesis abundant protein LEA-2 subgroup" evidence="6">
    <location>
        <begin position="78"/>
        <end position="177"/>
    </location>
</feature>
<gene>
    <name evidence="7" type="ORF">C3L33_22249</name>
</gene>
<organism evidence="7">
    <name type="scientific">Rhododendron williamsianum</name>
    <dbReference type="NCBI Taxonomy" id="262921"/>
    <lineage>
        <taxon>Eukaryota</taxon>
        <taxon>Viridiplantae</taxon>
        <taxon>Streptophyta</taxon>
        <taxon>Embryophyta</taxon>
        <taxon>Tracheophyta</taxon>
        <taxon>Spermatophyta</taxon>
        <taxon>Magnoliopsida</taxon>
        <taxon>eudicotyledons</taxon>
        <taxon>Gunneridae</taxon>
        <taxon>Pentapetalae</taxon>
        <taxon>asterids</taxon>
        <taxon>Ericales</taxon>
        <taxon>Ericaceae</taxon>
        <taxon>Ericoideae</taxon>
        <taxon>Rhodoreae</taxon>
        <taxon>Rhododendron</taxon>
    </lineage>
</organism>
<evidence type="ECO:0000256" key="2">
    <source>
        <dbReference type="ARBA" id="ARBA00022692"/>
    </source>
</evidence>
<protein>
    <recommendedName>
        <fullName evidence="6">Late embryogenesis abundant protein LEA-2 subgroup domain-containing protein</fullName>
    </recommendedName>
</protein>
<evidence type="ECO:0000259" key="6">
    <source>
        <dbReference type="Pfam" id="PF03168"/>
    </source>
</evidence>
<dbReference type="PANTHER" id="PTHR31234">
    <property type="entry name" value="LATE EMBRYOGENESIS ABUNDANT (LEA) HYDROXYPROLINE-RICH GLYCOPROTEIN FAMILY"/>
    <property type="match status" value="1"/>
</dbReference>
<proteinExistence type="predicted"/>
<dbReference type="InterPro" id="IPR004864">
    <property type="entry name" value="LEA_2"/>
</dbReference>
<keyword evidence="3 5" id="KW-1133">Transmembrane helix</keyword>
<keyword evidence="4 5" id="KW-0472">Membrane</keyword>
<reference evidence="7" key="1">
    <citation type="journal article" date="2019" name="Genome Biol. Evol.">
        <title>The Rhododendron genome and chromosomal organization provide insight into shared whole-genome duplications across the heath family (Ericaceae).</title>
        <authorList>
            <person name="Soza V.L."/>
            <person name="Lindsley D."/>
            <person name="Waalkes A."/>
            <person name="Ramage E."/>
            <person name="Patwardhan R.P."/>
            <person name="Burton J.N."/>
            <person name="Adey A."/>
            <person name="Kumar A."/>
            <person name="Qiu R."/>
            <person name="Shendure J."/>
            <person name="Hall B."/>
        </authorList>
    </citation>
    <scope>NUCLEOTIDE SEQUENCE</scope>
    <source>
        <strain evidence="7">RSF 1966-606</strain>
    </source>
</reference>
<dbReference type="InterPro" id="IPR044839">
    <property type="entry name" value="NDR1-like"/>
</dbReference>